<dbReference type="InterPro" id="IPR042047">
    <property type="entry name" value="SleB_dom1"/>
</dbReference>
<sequence length="227" mass="24221">MTRKKLWVGGLALILALVLTSVAYGALGDRLLSKGSNGPEVTELQKRLAQLGYPVGSLDGKFGSQTQTAVRKFQQDHGLKVDGLAGTATITELKRLTSESTTASGKLVGSKNVDINLLARCVSAEARGEPYKGQVAVAAVILNRIKDPAFPNTVADIIYQPRAFSSVDDGQINLPPTASAIKAAQEAANGSDPSQGALFFFNPAKTKNKYIWSRPQILQIGNHIFTR</sequence>
<dbReference type="InterPro" id="IPR036365">
    <property type="entry name" value="PGBD-like_sf"/>
</dbReference>
<keyword evidence="7" id="KW-0961">Cell wall biogenesis/degradation</keyword>
<evidence type="ECO:0000256" key="6">
    <source>
        <dbReference type="ARBA" id="ARBA00022969"/>
    </source>
</evidence>
<dbReference type="KEGG" id="dmt:DESME_15625"/>
<dbReference type="SUPFAM" id="SSF47090">
    <property type="entry name" value="PGBD-like"/>
    <property type="match status" value="1"/>
</dbReference>
<keyword evidence="4" id="KW-0732">Signal</keyword>
<dbReference type="STRING" id="871968.DESME_15625"/>
<gene>
    <name evidence="11" type="ORF">DESME_15625</name>
</gene>
<dbReference type="InterPro" id="IPR002477">
    <property type="entry name" value="Peptidoglycan-bd-like"/>
</dbReference>
<reference evidence="11 12" key="1">
    <citation type="submission" date="2013-12" db="EMBL/GenBank/DDBJ databases">
        <authorList>
            <consortium name="DOE Joint Genome Institute"/>
            <person name="Smidt H."/>
            <person name="Huntemann M."/>
            <person name="Han J."/>
            <person name="Chen A."/>
            <person name="Kyrpides N."/>
            <person name="Mavromatis K."/>
            <person name="Markowitz V."/>
            <person name="Palaniappan K."/>
            <person name="Ivanova N."/>
            <person name="Schaumberg A."/>
            <person name="Pati A."/>
            <person name="Liolios K."/>
            <person name="Nordberg H.P."/>
            <person name="Cantor M.N."/>
            <person name="Hua S.X."/>
            <person name="Woyke T."/>
        </authorList>
    </citation>
    <scope>NUCLEOTIDE SEQUENCE [LARGE SCALE GENOMIC DNA]</scope>
    <source>
        <strain evidence="12">DSM 15288</strain>
    </source>
</reference>
<evidence type="ECO:0000259" key="9">
    <source>
        <dbReference type="Pfam" id="PF01471"/>
    </source>
</evidence>
<dbReference type="GO" id="GO:0009847">
    <property type="term" value="P:spore germination"/>
    <property type="evidence" value="ECO:0007669"/>
    <property type="project" value="UniProtKB-UniRule"/>
</dbReference>
<dbReference type="Pfam" id="PF07486">
    <property type="entry name" value="Hydrolase_2"/>
    <property type="match status" value="1"/>
</dbReference>
<dbReference type="GO" id="GO:0071555">
    <property type="term" value="P:cell wall organization"/>
    <property type="evidence" value="ECO:0007669"/>
    <property type="project" value="UniProtKB-KW"/>
</dbReference>
<name>W0EC23_9FIRM</name>
<dbReference type="InterPro" id="IPR036366">
    <property type="entry name" value="PGBDSf"/>
</dbReference>
<dbReference type="InterPro" id="IPR014224">
    <property type="entry name" value="Spore_cortex_SleB"/>
</dbReference>
<dbReference type="NCBIfam" id="TIGR02869">
    <property type="entry name" value="spore_SleB"/>
    <property type="match status" value="1"/>
</dbReference>
<evidence type="ECO:0000256" key="4">
    <source>
        <dbReference type="ARBA" id="ARBA00022729"/>
    </source>
</evidence>
<keyword evidence="6" id="KW-0749">Sporulation</keyword>
<proteinExistence type="inferred from homology"/>
<keyword evidence="12" id="KW-1185">Reference proteome</keyword>
<evidence type="ECO:0000313" key="12">
    <source>
        <dbReference type="Proteomes" id="UP000010847"/>
    </source>
</evidence>
<dbReference type="eggNOG" id="COG3409">
    <property type="taxonomic scope" value="Bacteria"/>
</dbReference>
<protein>
    <recommendedName>
        <fullName evidence="2 8">Spore cortex-lytic enzyme</fullName>
    </recommendedName>
</protein>
<dbReference type="AlphaFoldDB" id="W0EC23"/>
<feature type="domain" description="Peptidoglycan binding-like" evidence="9">
    <location>
        <begin position="37"/>
        <end position="92"/>
    </location>
</feature>
<dbReference type="GO" id="GO:0030435">
    <property type="term" value="P:sporulation resulting in formation of a cellular spore"/>
    <property type="evidence" value="ECO:0007669"/>
    <property type="project" value="UniProtKB-KW"/>
</dbReference>
<evidence type="ECO:0000313" key="11">
    <source>
        <dbReference type="EMBL" id="AHF08302.1"/>
    </source>
</evidence>
<feature type="domain" description="Cell wall hydrolase SleB" evidence="10">
    <location>
        <begin position="128"/>
        <end position="225"/>
    </location>
</feature>
<dbReference type="InterPro" id="IPR011105">
    <property type="entry name" value="Cell_wall_hydrolase_SleB"/>
</dbReference>
<dbReference type="Pfam" id="PF01471">
    <property type="entry name" value="PG_binding_1"/>
    <property type="match status" value="1"/>
</dbReference>
<dbReference type="EMBL" id="CP007032">
    <property type="protein sequence ID" value="AHF08302.1"/>
    <property type="molecule type" value="Genomic_DNA"/>
</dbReference>
<evidence type="ECO:0000259" key="10">
    <source>
        <dbReference type="Pfam" id="PF07486"/>
    </source>
</evidence>
<dbReference type="Gene3D" id="1.10.10.2520">
    <property type="entry name" value="Cell wall hydrolase SleB, domain 1"/>
    <property type="match status" value="1"/>
</dbReference>
<dbReference type="Gene3D" id="6.20.240.60">
    <property type="match status" value="1"/>
</dbReference>
<organism evidence="11 12">
    <name type="scientific">Desulfitobacterium metallireducens DSM 15288</name>
    <dbReference type="NCBI Taxonomy" id="871968"/>
    <lineage>
        <taxon>Bacteria</taxon>
        <taxon>Bacillati</taxon>
        <taxon>Bacillota</taxon>
        <taxon>Clostridia</taxon>
        <taxon>Eubacteriales</taxon>
        <taxon>Desulfitobacteriaceae</taxon>
        <taxon>Desulfitobacterium</taxon>
    </lineage>
</organism>
<dbReference type="RefSeq" id="WP_006716764.1">
    <property type="nucleotide sequence ID" value="NZ_CP007032.1"/>
</dbReference>
<evidence type="ECO:0000256" key="2">
    <source>
        <dbReference type="ARBA" id="ARBA00018364"/>
    </source>
</evidence>
<evidence type="ECO:0000256" key="5">
    <source>
        <dbReference type="ARBA" id="ARBA00022801"/>
    </source>
</evidence>
<evidence type="ECO:0000256" key="1">
    <source>
        <dbReference type="ARBA" id="ARBA00007010"/>
    </source>
</evidence>
<dbReference type="HOGENOM" id="CLU_053345_0_0_9"/>
<comment type="similarity">
    <text evidence="1">Belongs to the SleB family.</text>
</comment>
<evidence type="ECO:0000256" key="7">
    <source>
        <dbReference type="ARBA" id="ARBA00023316"/>
    </source>
</evidence>
<evidence type="ECO:0000256" key="8">
    <source>
        <dbReference type="NCBIfam" id="TIGR02869"/>
    </source>
</evidence>
<dbReference type="Gene3D" id="1.10.101.10">
    <property type="entry name" value="PGBD-like superfamily/PGBD"/>
    <property type="match status" value="1"/>
</dbReference>
<dbReference type="eggNOG" id="COG3773">
    <property type="taxonomic scope" value="Bacteria"/>
</dbReference>
<dbReference type="Proteomes" id="UP000010847">
    <property type="component" value="Chromosome"/>
</dbReference>
<dbReference type="GO" id="GO:0016787">
    <property type="term" value="F:hydrolase activity"/>
    <property type="evidence" value="ECO:0007669"/>
    <property type="project" value="UniProtKB-KW"/>
</dbReference>
<keyword evidence="3" id="KW-0309">Germination</keyword>
<evidence type="ECO:0000256" key="3">
    <source>
        <dbReference type="ARBA" id="ARBA00022544"/>
    </source>
</evidence>
<keyword evidence="5 11" id="KW-0378">Hydrolase</keyword>
<dbReference type="OrthoDB" id="9785345at2"/>
<accession>W0EC23</accession>